<dbReference type="InterPro" id="IPR000719">
    <property type="entry name" value="Prot_kinase_dom"/>
</dbReference>
<evidence type="ECO:0000256" key="1">
    <source>
        <dbReference type="ARBA" id="ARBA00022679"/>
    </source>
</evidence>
<feature type="compositionally biased region" description="Low complexity" evidence="6">
    <location>
        <begin position="370"/>
        <end position="386"/>
    </location>
</feature>
<comment type="similarity">
    <text evidence="5">Belongs to the protein kinase superfamily. Ser/Thr protein kinase family. GCN2 subfamily.</text>
</comment>
<dbReference type="Proteomes" id="UP001578633">
    <property type="component" value="Chromosome 8"/>
</dbReference>
<keyword evidence="9" id="KW-1185">Reference proteome</keyword>
<dbReference type="PROSITE" id="PS00108">
    <property type="entry name" value="PROTEIN_KINASE_ST"/>
    <property type="match status" value="1"/>
</dbReference>
<dbReference type="Gene3D" id="1.10.510.10">
    <property type="entry name" value="Transferase(Phosphotransferase) domain 1"/>
    <property type="match status" value="1"/>
</dbReference>
<name>A0ABR3UBQ5_9PLEO</name>
<protein>
    <recommendedName>
        <fullName evidence="7">Protein kinase domain-containing protein</fullName>
    </recommendedName>
</protein>
<evidence type="ECO:0000256" key="6">
    <source>
        <dbReference type="SAM" id="MobiDB-lite"/>
    </source>
</evidence>
<feature type="region of interest" description="Disordered" evidence="6">
    <location>
        <begin position="337"/>
        <end position="468"/>
    </location>
</feature>
<reference evidence="8 9" key="1">
    <citation type="submission" date="2024-09" db="EMBL/GenBank/DDBJ databases">
        <title>T2T genomes of carrot and Alternaria dauci and their utility for understanding host-pathogen interaction during carrot leaf blight disease.</title>
        <authorList>
            <person name="Liu W."/>
            <person name="Xu S."/>
            <person name="Ou C."/>
            <person name="Liu X."/>
            <person name="Zhuang F."/>
            <person name="Deng X.W."/>
        </authorList>
    </citation>
    <scope>NUCLEOTIDE SEQUENCE [LARGE SCALE GENOMIC DNA]</scope>
    <source>
        <strain evidence="8 9">A2016</strain>
    </source>
</reference>
<keyword evidence="2" id="KW-0547">Nucleotide-binding</keyword>
<feature type="compositionally biased region" description="Low complexity" evidence="6">
    <location>
        <begin position="396"/>
        <end position="425"/>
    </location>
</feature>
<evidence type="ECO:0000313" key="9">
    <source>
        <dbReference type="Proteomes" id="UP001578633"/>
    </source>
</evidence>
<dbReference type="InterPro" id="IPR011009">
    <property type="entry name" value="Kinase-like_dom_sf"/>
</dbReference>
<keyword evidence="3" id="KW-0418">Kinase</keyword>
<dbReference type="PROSITE" id="PS50011">
    <property type="entry name" value="PROTEIN_KINASE_DOM"/>
    <property type="match status" value="1"/>
</dbReference>
<organism evidence="8 9">
    <name type="scientific">Alternaria dauci</name>
    <dbReference type="NCBI Taxonomy" id="48095"/>
    <lineage>
        <taxon>Eukaryota</taxon>
        <taxon>Fungi</taxon>
        <taxon>Dikarya</taxon>
        <taxon>Ascomycota</taxon>
        <taxon>Pezizomycotina</taxon>
        <taxon>Dothideomycetes</taxon>
        <taxon>Pleosporomycetidae</taxon>
        <taxon>Pleosporales</taxon>
        <taxon>Pleosporineae</taxon>
        <taxon>Pleosporaceae</taxon>
        <taxon>Alternaria</taxon>
        <taxon>Alternaria sect. Porri</taxon>
    </lineage>
</organism>
<dbReference type="SMART" id="SM00220">
    <property type="entry name" value="S_TKc"/>
    <property type="match status" value="1"/>
</dbReference>
<keyword evidence="1" id="KW-0808">Transferase</keyword>
<dbReference type="PANTHER" id="PTHR11042">
    <property type="entry name" value="EUKARYOTIC TRANSLATION INITIATION FACTOR 2-ALPHA KINASE EIF2-ALPHA KINASE -RELATED"/>
    <property type="match status" value="1"/>
</dbReference>
<feature type="compositionally biased region" description="Basic and acidic residues" evidence="6">
    <location>
        <begin position="439"/>
        <end position="448"/>
    </location>
</feature>
<proteinExistence type="inferred from homology"/>
<feature type="domain" description="Protein kinase" evidence="7">
    <location>
        <begin position="22"/>
        <end position="321"/>
    </location>
</feature>
<gene>
    <name evidence="8" type="ORF">ACET3X_008716</name>
</gene>
<sequence length="478" mass="53370">MVGAILQMREGAELVGEHGFRYLLVKPLGQANVWVAVDAASQEKIFIVKQPGDDDVGYGWPKFQHEMVMHELLKGIPTIRQQVDRIPPTRGGPPRIVLEILQSTLWDARRQRQFSDVELKGIMRSALLGLRDVHQQGLVYADLKMQNILLSGFENEPNADANIGDDRITAKLGDLGIVMEPAKGLVQPIVYRAPEVYFRNEINQPADIWSWGVIYCQLLEAQASFNKYGLYDELLQGNAGQGQKERSVERAIAHDFGLGALDYYDGCRLPYQDRSHHEGQHWEHLKAKGVPEKEIKFLSWVLNPVPTDRPTAQQILDAGWFTMDSAQTGKIADKLEASAQESRRRNIHRKRSEPLLTYSTAKQQPSGLYTREPPTTFAPTTTSSNTMAWSPTPWKPQSSQSYSYSPSQSQSQQPSQSQGQGQGYQPIPFQPFKPVTLQARDDMADKARPATPRSSTQKPSGSPSVVKDVALVVSSLGL</sequence>
<dbReference type="SUPFAM" id="SSF56112">
    <property type="entry name" value="Protein kinase-like (PK-like)"/>
    <property type="match status" value="1"/>
</dbReference>
<evidence type="ECO:0000256" key="4">
    <source>
        <dbReference type="ARBA" id="ARBA00022840"/>
    </source>
</evidence>
<keyword evidence="4" id="KW-0067">ATP-binding</keyword>
<dbReference type="RefSeq" id="XP_069304318.1">
    <property type="nucleotide sequence ID" value="XM_069454920.1"/>
</dbReference>
<feature type="compositionally biased region" description="Polar residues" evidence="6">
    <location>
        <begin position="452"/>
        <end position="463"/>
    </location>
</feature>
<feature type="compositionally biased region" description="Polar residues" evidence="6">
    <location>
        <begin position="357"/>
        <end position="367"/>
    </location>
</feature>
<dbReference type="InterPro" id="IPR050339">
    <property type="entry name" value="CC_SR_Kinase"/>
</dbReference>
<dbReference type="EMBL" id="JBHGVX010000008">
    <property type="protein sequence ID" value="KAL1793734.1"/>
    <property type="molecule type" value="Genomic_DNA"/>
</dbReference>
<accession>A0ABR3UBQ5</accession>
<dbReference type="InterPro" id="IPR008271">
    <property type="entry name" value="Ser/Thr_kinase_AS"/>
</dbReference>
<dbReference type="GeneID" id="96089038"/>
<evidence type="ECO:0000259" key="7">
    <source>
        <dbReference type="PROSITE" id="PS50011"/>
    </source>
</evidence>
<evidence type="ECO:0000256" key="2">
    <source>
        <dbReference type="ARBA" id="ARBA00022741"/>
    </source>
</evidence>
<evidence type="ECO:0000256" key="5">
    <source>
        <dbReference type="ARBA" id="ARBA00037982"/>
    </source>
</evidence>
<evidence type="ECO:0000256" key="3">
    <source>
        <dbReference type="ARBA" id="ARBA00022777"/>
    </source>
</evidence>
<comment type="caution">
    <text evidence="8">The sequence shown here is derived from an EMBL/GenBank/DDBJ whole genome shotgun (WGS) entry which is preliminary data.</text>
</comment>
<dbReference type="Pfam" id="PF00069">
    <property type="entry name" value="Pkinase"/>
    <property type="match status" value="1"/>
</dbReference>
<dbReference type="PANTHER" id="PTHR11042:SF190">
    <property type="entry name" value="MITOSIS INHIBITOR PROTEIN KINASE MIK1"/>
    <property type="match status" value="1"/>
</dbReference>
<evidence type="ECO:0000313" key="8">
    <source>
        <dbReference type="EMBL" id="KAL1793734.1"/>
    </source>
</evidence>